<evidence type="ECO:0000256" key="1">
    <source>
        <dbReference type="SAM" id="MobiDB-lite"/>
    </source>
</evidence>
<name>A0A8H6HVA0_9AGAR</name>
<accession>A0A8H6HVA0</accession>
<keyword evidence="3" id="KW-1185">Reference proteome</keyword>
<feature type="compositionally biased region" description="Basic and acidic residues" evidence="1">
    <location>
        <begin position="206"/>
        <end position="215"/>
    </location>
</feature>
<dbReference type="EMBL" id="JACGCI010000044">
    <property type="protein sequence ID" value="KAF6752498.1"/>
    <property type="molecule type" value="Genomic_DNA"/>
</dbReference>
<proteinExistence type="predicted"/>
<dbReference type="Proteomes" id="UP000521943">
    <property type="component" value="Unassembled WGS sequence"/>
</dbReference>
<sequence>MIMKSTNGWLGASVRGMEAAVRRTGYVWIGVGTMSRARDYSWETKVVDVHTLLLEPSMERNSGRQFVGHGLFGNYILAYEGKSHWAAAPTLVDLSAPCDLVNSERTLVYPAQAFPSLSTLKSLKIDVNMKRTLQKRKAINLFVKFCDVMKKRGMRELSKADRQALKTATRRKLRVKWDGREKIASGTAQLRYYPQYLVESSDDDTEASRGESGRSEEDEDEEDEDEDEEDEKDDDEVNEKDDDEDNEENDGDDDSSDEDDSDH</sequence>
<organism evidence="2 3">
    <name type="scientific">Ephemerocybe angulata</name>
    <dbReference type="NCBI Taxonomy" id="980116"/>
    <lineage>
        <taxon>Eukaryota</taxon>
        <taxon>Fungi</taxon>
        <taxon>Dikarya</taxon>
        <taxon>Basidiomycota</taxon>
        <taxon>Agaricomycotina</taxon>
        <taxon>Agaricomycetes</taxon>
        <taxon>Agaricomycetidae</taxon>
        <taxon>Agaricales</taxon>
        <taxon>Agaricineae</taxon>
        <taxon>Psathyrellaceae</taxon>
        <taxon>Ephemerocybe</taxon>
    </lineage>
</organism>
<feature type="region of interest" description="Disordered" evidence="1">
    <location>
        <begin position="194"/>
        <end position="263"/>
    </location>
</feature>
<evidence type="ECO:0000313" key="3">
    <source>
        <dbReference type="Proteomes" id="UP000521943"/>
    </source>
</evidence>
<gene>
    <name evidence="2" type="ORF">DFP72DRAFT_1133701</name>
</gene>
<evidence type="ECO:0000313" key="2">
    <source>
        <dbReference type="EMBL" id="KAF6752498.1"/>
    </source>
</evidence>
<feature type="compositionally biased region" description="Acidic residues" evidence="1">
    <location>
        <begin position="216"/>
        <end position="263"/>
    </location>
</feature>
<comment type="caution">
    <text evidence="2">The sequence shown here is derived from an EMBL/GenBank/DDBJ whole genome shotgun (WGS) entry which is preliminary data.</text>
</comment>
<reference evidence="2 3" key="1">
    <citation type="submission" date="2020-07" db="EMBL/GenBank/DDBJ databases">
        <title>Comparative genomics of pyrophilous fungi reveals a link between fire events and developmental genes.</title>
        <authorList>
            <consortium name="DOE Joint Genome Institute"/>
            <person name="Steindorff A.S."/>
            <person name="Carver A."/>
            <person name="Calhoun S."/>
            <person name="Stillman K."/>
            <person name="Liu H."/>
            <person name="Lipzen A."/>
            <person name="Pangilinan J."/>
            <person name="Labutti K."/>
            <person name="Bruns T.D."/>
            <person name="Grigoriev I.V."/>
        </authorList>
    </citation>
    <scope>NUCLEOTIDE SEQUENCE [LARGE SCALE GENOMIC DNA]</scope>
    <source>
        <strain evidence="2 3">CBS 144469</strain>
    </source>
</reference>
<protein>
    <submittedName>
        <fullName evidence="2">Uncharacterized protein</fullName>
    </submittedName>
</protein>
<dbReference type="AlphaFoldDB" id="A0A8H6HVA0"/>